<comment type="caution">
    <text evidence="3">The sequence shown here is derived from an EMBL/GenBank/DDBJ whole genome shotgun (WGS) entry which is preliminary data.</text>
</comment>
<feature type="region of interest" description="Disordered" evidence="1">
    <location>
        <begin position="106"/>
        <end position="130"/>
    </location>
</feature>
<accession>A0AAW2P3Q9</accession>
<sequence length="345" mass="38805">MRLRVMVERTVRAGGEGIEFEGDGRQDCEGQGIEGQGLDRDEVERSDYEGQGVELGVDDNFTEIPIQQEDSNMTDNVIENVTEIPVQNITEKGKRKLYERFLNESSSEFDDSSDEDYVQSGEESDSEAPSLMLEDIECDSDDDIFLLKDLSKKDLIKKLKKVRVVLRDWCIRNGVDLEFLRNEAARVTAKCKSWEWRIHALPIQGGPTFQIKTIKVYGGQLLVAVGRDGNHNMFPIAIVVVQVENRNTWGWFVGELLDDIWGTGTNKWSFISDRQKGLVEALKDLVPEFEHRSNVAVHEEIPQGSQAPPPLSQEQPSAKAAARGRRQSPQTTQPPAPRSTTQVCS</sequence>
<dbReference type="PANTHER" id="PTHR31973">
    <property type="entry name" value="POLYPROTEIN, PUTATIVE-RELATED"/>
    <property type="match status" value="1"/>
</dbReference>
<proteinExistence type="predicted"/>
<dbReference type="PANTHER" id="PTHR31973:SF187">
    <property type="entry name" value="MUTATOR TRANSPOSASE MUDRA PROTEIN"/>
    <property type="match status" value="1"/>
</dbReference>
<feature type="compositionally biased region" description="Acidic residues" evidence="1">
    <location>
        <begin position="107"/>
        <end position="126"/>
    </location>
</feature>
<evidence type="ECO:0000259" key="2">
    <source>
        <dbReference type="Pfam" id="PF10551"/>
    </source>
</evidence>
<organism evidence="3">
    <name type="scientific">Sesamum radiatum</name>
    <name type="common">Black benniseed</name>
    <dbReference type="NCBI Taxonomy" id="300843"/>
    <lineage>
        <taxon>Eukaryota</taxon>
        <taxon>Viridiplantae</taxon>
        <taxon>Streptophyta</taxon>
        <taxon>Embryophyta</taxon>
        <taxon>Tracheophyta</taxon>
        <taxon>Spermatophyta</taxon>
        <taxon>Magnoliopsida</taxon>
        <taxon>eudicotyledons</taxon>
        <taxon>Gunneridae</taxon>
        <taxon>Pentapetalae</taxon>
        <taxon>asterids</taxon>
        <taxon>lamiids</taxon>
        <taxon>Lamiales</taxon>
        <taxon>Pedaliaceae</taxon>
        <taxon>Sesamum</taxon>
    </lineage>
</organism>
<feature type="domain" description="MULE transposase" evidence="2">
    <location>
        <begin position="217"/>
        <end position="292"/>
    </location>
</feature>
<reference evidence="3" key="2">
    <citation type="journal article" date="2024" name="Plant">
        <title>Genomic evolution and insights into agronomic trait innovations of Sesamum species.</title>
        <authorList>
            <person name="Miao H."/>
            <person name="Wang L."/>
            <person name="Qu L."/>
            <person name="Liu H."/>
            <person name="Sun Y."/>
            <person name="Le M."/>
            <person name="Wang Q."/>
            <person name="Wei S."/>
            <person name="Zheng Y."/>
            <person name="Lin W."/>
            <person name="Duan Y."/>
            <person name="Cao H."/>
            <person name="Xiong S."/>
            <person name="Wang X."/>
            <person name="Wei L."/>
            <person name="Li C."/>
            <person name="Ma Q."/>
            <person name="Ju M."/>
            <person name="Zhao R."/>
            <person name="Li G."/>
            <person name="Mu C."/>
            <person name="Tian Q."/>
            <person name="Mei H."/>
            <person name="Zhang T."/>
            <person name="Gao T."/>
            <person name="Zhang H."/>
        </authorList>
    </citation>
    <scope>NUCLEOTIDE SEQUENCE</scope>
    <source>
        <strain evidence="3">G02</strain>
    </source>
</reference>
<dbReference type="InterPro" id="IPR018289">
    <property type="entry name" value="MULE_transposase_dom"/>
</dbReference>
<feature type="region of interest" description="Disordered" evidence="1">
    <location>
        <begin position="17"/>
        <end position="43"/>
    </location>
</feature>
<protein>
    <recommendedName>
        <fullName evidence="2">MULE transposase domain-containing protein</fullName>
    </recommendedName>
</protein>
<dbReference type="Pfam" id="PF10551">
    <property type="entry name" value="MULE"/>
    <property type="match status" value="1"/>
</dbReference>
<evidence type="ECO:0000313" key="3">
    <source>
        <dbReference type="EMBL" id="KAL0349795.1"/>
    </source>
</evidence>
<name>A0AAW2P3Q9_SESRA</name>
<dbReference type="EMBL" id="JACGWJ010000018">
    <property type="protein sequence ID" value="KAL0349795.1"/>
    <property type="molecule type" value="Genomic_DNA"/>
</dbReference>
<dbReference type="AlphaFoldDB" id="A0AAW2P3Q9"/>
<evidence type="ECO:0000256" key="1">
    <source>
        <dbReference type="SAM" id="MobiDB-lite"/>
    </source>
</evidence>
<gene>
    <name evidence="3" type="ORF">Sradi_4128700</name>
</gene>
<reference evidence="3" key="1">
    <citation type="submission" date="2020-06" db="EMBL/GenBank/DDBJ databases">
        <authorList>
            <person name="Li T."/>
            <person name="Hu X."/>
            <person name="Zhang T."/>
            <person name="Song X."/>
            <person name="Zhang H."/>
            <person name="Dai N."/>
            <person name="Sheng W."/>
            <person name="Hou X."/>
            <person name="Wei L."/>
        </authorList>
    </citation>
    <scope>NUCLEOTIDE SEQUENCE</scope>
    <source>
        <strain evidence="3">G02</strain>
        <tissue evidence="3">Leaf</tissue>
    </source>
</reference>
<feature type="region of interest" description="Disordered" evidence="1">
    <location>
        <begin position="299"/>
        <end position="345"/>
    </location>
</feature>